<name>A0AAD9S2V7_PHOAM</name>
<dbReference type="EMBL" id="JAUJFL010000009">
    <property type="protein sequence ID" value="KAK2597802.1"/>
    <property type="molecule type" value="Genomic_DNA"/>
</dbReference>
<dbReference type="InterPro" id="IPR051052">
    <property type="entry name" value="Diverse_substrate_MTase"/>
</dbReference>
<evidence type="ECO:0000259" key="3">
    <source>
        <dbReference type="Pfam" id="PF13649"/>
    </source>
</evidence>
<protein>
    <recommendedName>
        <fullName evidence="3">Methyltransferase domain-containing protein</fullName>
    </recommendedName>
</protein>
<gene>
    <name evidence="4" type="ORF">N8I77_012564</name>
</gene>
<dbReference type="PANTHER" id="PTHR44942">
    <property type="entry name" value="METHYLTRANSF_11 DOMAIN-CONTAINING PROTEIN"/>
    <property type="match status" value="1"/>
</dbReference>
<reference evidence="4" key="1">
    <citation type="submission" date="2023-06" db="EMBL/GenBank/DDBJ databases">
        <authorList>
            <person name="Noh H."/>
        </authorList>
    </citation>
    <scope>NUCLEOTIDE SEQUENCE</scope>
    <source>
        <strain evidence="4">DUCC20226</strain>
    </source>
</reference>
<evidence type="ECO:0000313" key="5">
    <source>
        <dbReference type="Proteomes" id="UP001265746"/>
    </source>
</evidence>
<sequence length="321" mass="36085">MEATNIFSEEISIFDWDIYLKARPDYTGSGVYGRLFSYHDSHSGSYDTAYDVGCGPGQVASALAPKFRRVHGSDPNAFVISKAHELFKSLSNVDFEVNSAENIISANDDRAGTADLITVAECIPLMDTQAAMAAFAKLLRPGGTLAIWFYGGPIFTNPELSEDSPEVRGVQALFKGILDHSYDEFRPFKGSVLEKPSIMIYSWLDNVVFDPALFKNVKRVKWNTDKHLNFLSKEVMDFPLEHVNLIGENEVVENEGVERSFLLTKNVDFNWAKGFIDSAIAREKNYITNKVREMFGELETRMKGRVWNVTWPAVLLLATKN</sequence>
<dbReference type="CDD" id="cd02440">
    <property type="entry name" value="AdoMet_MTases"/>
    <property type="match status" value="1"/>
</dbReference>
<dbReference type="Proteomes" id="UP001265746">
    <property type="component" value="Unassembled WGS sequence"/>
</dbReference>
<dbReference type="InterPro" id="IPR029063">
    <property type="entry name" value="SAM-dependent_MTases_sf"/>
</dbReference>
<keyword evidence="5" id="KW-1185">Reference proteome</keyword>
<dbReference type="PANTHER" id="PTHR44942:SF4">
    <property type="entry name" value="METHYLTRANSFERASE TYPE 11 DOMAIN-CONTAINING PROTEIN"/>
    <property type="match status" value="1"/>
</dbReference>
<keyword evidence="1" id="KW-0489">Methyltransferase</keyword>
<evidence type="ECO:0000313" key="4">
    <source>
        <dbReference type="EMBL" id="KAK2597802.1"/>
    </source>
</evidence>
<feature type="domain" description="Methyltransferase" evidence="3">
    <location>
        <begin position="51"/>
        <end position="143"/>
    </location>
</feature>
<accession>A0AAD9S2V7</accession>
<proteinExistence type="predicted"/>
<dbReference type="SUPFAM" id="SSF53335">
    <property type="entry name" value="S-adenosyl-L-methionine-dependent methyltransferases"/>
    <property type="match status" value="1"/>
</dbReference>
<organism evidence="4 5">
    <name type="scientific">Phomopsis amygdali</name>
    <name type="common">Fusicoccum amygdali</name>
    <dbReference type="NCBI Taxonomy" id="1214568"/>
    <lineage>
        <taxon>Eukaryota</taxon>
        <taxon>Fungi</taxon>
        <taxon>Dikarya</taxon>
        <taxon>Ascomycota</taxon>
        <taxon>Pezizomycotina</taxon>
        <taxon>Sordariomycetes</taxon>
        <taxon>Sordariomycetidae</taxon>
        <taxon>Diaporthales</taxon>
        <taxon>Diaporthaceae</taxon>
        <taxon>Diaporthe</taxon>
    </lineage>
</organism>
<comment type="caution">
    <text evidence="4">The sequence shown here is derived from an EMBL/GenBank/DDBJ whole genome shotgun (WGS) entry which is preliminary data.</text>
</comment>
<evidence type="ECO:0000256" key="2">
    <source>
        <dbReference type="ARBA" id="ARBA00022679"/>
    </source>
</evidence>
<dbReference type="InterPro" id="IPR041698">
    <property type="entry name" value="Methyltransf_25"/>
</dbReference>
<dbReference type="AlphaFoldDB" id="A0AAD9S2V7"/>
<dbReference type="Gene3D" id="3.40.50.150">
    <property type="entry name" value="Vaccinia Virus protein VP39"/>
    <property type="match status" value="1"/>
</dbReference>
<dbReference type="GO" id="GO:0032259">
    <property type="term" value="P:methylation"/>
    <property type="evidence" value="ECO:0007669"/>
    <property type="project" value="UniProtKB-KW"/>
</dbReference>
<dbReference type="GO" id="GO:0008168">
    <property type="term" value="F:methyltransferase activity"/>
    <property type="evidence" value="ECO:0007669"/>
    <property type="project" value="UniProtKB-KW"/>
</dbReference>
<keyword evidence="2" id="KW-0808">Transferase</keyword>
<dbReference type="Pfam" id="PF13649">
    <property type="entry name" value="Methyltransf_25"/>
    <property type="match status" value="1"/>
</dbReference>
<evidence type="ECO:0000256" key="1">
    <source>
        <dbReference type="ARBA" id="ARBA00022603"/>
    </source>
</evidence>